<keyword evidence="7" id="KW-0472">Membrane</keyword>
<proteinExistence type="inferred from homology"/>
<evidence type="ECO:0000313" key="10">
    <source>
        <dbReference type="EMBL" id="CAB3997975.1"/>
    </source>
</evidence>
<dbReference type="SMART" id="SM00176">
    <property type="entry name" value="RAN"/>
    <property type="match status" value="1"/>
</dbReference>
<keyword evidence="11" id="KW-1185">Reference proteome</keyword>
<dbReference type="GO" id="GO:0003924">
    <property type="term" value="F:GTPase activity"/>
    <property type="evidence" value="ECO:0007669"/>
    <property type="project" value="InterPro"/>
</dbReference>
<dbReference type="PROSITE" id="PS51421">
    <property type="entry name" value="RAS"/>
    <property type="match status" value="1"/>
</dbReference>
<dbReference type="PROSITE" id="PS51419">
    <property type="entry name" value="RAB"/>
    <property type="match status" value="1"/>
</dbReference>
<keyword evidence="4" id="KW-0488">Methylation</keyword>
<evidence type="ECO:0000256" key="1">
    <source>
        <dbReference type="ARBA" id="ARBA00004342"/>
    </source>
</evidence>
<evidence type="ECO:0000256" key="5">
    <source>
        <dbReference type="ARBA" id="ARBA00022741"/>
    </source>
</evidence>
<evidence type="ECO:0000256" key="6">
    <source>
        <dbReference type="ARBA" id="ARBA00023134"/>
    </source>
</evidence>
<dbReference type="PANTHER" id="PTHR24072">
    <property type="entry name" value="RHO FAMILY GTPASE"/>
    <property type="match status" value="1"/>
</dbReference>
<evidence type="ECO:0000256" key="7">
    <source>
        <dbReference type="ARBA" id="ARBA00023136"/>
    </source>
</evidence>
<evidence type="ECO:0000256" key="8">
    <source>
        <dbReference type="ARBA" id="ARBA00023288"/>
    </source>
</evidence>
<dbReference type="GO" id="GO:0005525">
    <property type="term" value="F:GTP binding"/>
    <property type="evidence" value="ECO:0007669"/>
    <property type="project" value="UniProtKB-KW"/>
</dbReference>
<dbReference type="SMART" id="SM00174">
    <property type="entry name" value="RHO"/>
    <property type="match status" value="1"/>
</dbReference>
<keyword evidence="6" id="KW-0342">GTP-binding</keyword>
<name>A0A6S7H205_PARCT</name>
<dbReference type="InterPro" id="IPR003578">
    <property type="entry name" value="Small_GTPase_Rho"/>
</dbReference>
<gene>
    <name evidence="10" type="ORF">PACLA_8A053412</name>
</gene>
<protein>
    <submittedName>
        <fullName evidence="10">Rho-related GTP-binding -B isoform X2</fullName>
    </submittedName>
</protein>
<keyword evidence="3" id="KW-1003">Cell membrane</keyword>
<dbReference type="Gene3D" id="3.40.50.300">
    <property type="entry name" value="P-loop containing nucleotide triphosphate hydrolases"/>
    <property type="match status" value="1"/>
</dbReference>
<dbReference type="InterPro" id="IPR001806">
    <property type="entry name" value="Small_GTPase"/>
</dbReference>
<dbReference type="PRINTS" id="PR00449">
    <property type="entry name" value="RASTRNSFRMNG"/>
</dbReference>
<dbReference type="Proteomes" id="UP001152795">
    <property type="component" value="Unassembled WGS sequence"/>
</dbReference>
<evidence type="ECO:0000313" key="11">
    <source>
        <dbReference type="Proteomes" id="UP001152795"/>
    </source>
</evidence>
<keyword evidence="8" id="KW-0449">Lipoprotein</keyword>
<evidence type="ECO:0000256" key="2">
    <source>
        <dbReference type="ARBA" id="ARBA00010142"/>
    </source>
</evidence>
<evidence type="ECO:0000256" key="3">
    <source>
        <dbReference type="ARBA" id="ARBA00022475"/>
    </source>
</evidence>
<dbReference type="CDD" id="cd00157">
    <property type="entry name" value="Rho"/>
    <property type="match status" value="1"/>
</dbReference>
<dbReference type="PROSITE" id="PS51420">
    <property type="entry name" value="RHO"/>
    <property type="match status" value="1"/>
</dbReference>
<evidence type="ECO:0000256" key="9">
    <source>
        <dbReference type="ARBA" id="ARBA00023289"/>
    </source>
</evidence>
<dbReference type="GO" id="GO:0007264">
    <property type="term" value="P:small GTPase-mediated signal transduction"/>
    <property type="evidence" value="ECO:0007669"/>
    <property type="project" value="InterPro"/>
</dbReference>
<dbReference type="EMBL" id="CACRXK020003239">
    <property type="protein sequence ID" value="CAB3997975.1"/>
    <property type="molecule type" value="Genomic_DNA"/>
</dbReference>
<reference evidence="10" key="1">
    <citation type="submission" date="2020-04" db="EMBL/GenBank/DDBJ databases">
        <authorList>
            <person name="Alioto T."/>
            <person name="Alioto T."/>
            <person name="Gomez Garrido J."/>
        </authorList>
    </citation>
    <scope>NUCLEOTIDE SEQUENCE</scope>
    <source>
        <strain evidence="10">A484AB</strain>
    </source>
</reference>
<dbReference type="AlphaFoldDB" id="A0A6S7H205"/>
<dbReference type="OrthoDB" id="8830751at2759"/>
<keyword evidence="5" id="KW-0547">Nucleotide-binding</keyword>
<comment type="similarity">
    <text evidence="2">Belongs to the small GTPase superfamily. Rho family.</text>
</comment>
<sequence length="223" mass="25065">MSIKTLARALSIKRDKGITIKPSPKKTLNIVIVGDGDTGKTCLLMAFKGRQFPGDYVPTVFETYTRDIRVEGEIIELGLWDTAGQEGYDRLRPMAYPHCDCFVICYAVDNPDSLYNVKEKWLPELEHFCPDVPKILVATKKDIRRRTLAIMDILNGNTAPSIVSYEEGMCTAAMIGASRFLETSALCNDGVTEMFNQTARVALEEREKQKEKKAKKNARCCIM</sequence>
<evidence type="ECO:0000256" key="4">
    <source>
        <dbReference type="ARBA" id="ARBA00022481"/>
    </source>
</evidence>
<comment type="subcellular location">
    <subcellularLocation>
        <location evidence="1">Cell membrane</location>
        <topology evidence="1">Lipid-anchor</topology>
        <orientation evidence="1">Cytoplasmic side</orientation>
    </subcellularLocation>
</comment>
<comment type="caution">
    <text evidence="10">The sequence shown here is derived from an EMBL/GenBank/DDBJ whole genome shotgun (WGS) entry which is preliminary data.</text>
</comment>
<dbReference type="SUPFAM" id="SSF52540">
    <property type="entry name" value="P-loop containing nucleoside triphosphate hydrolases"/>
    <property type="match status" value="1"/>
</dbReference>
<dbReference type="InterPro" id="IPR005225">
    <property type="entry name" value="Small_GTP-bd"/>
</dbReference>
<organism evidence="10 11">
    <name type="scientific">Paramuricea clavata</name>
    <name type="common">Red gorgonian</name>
    <name type="synonym">Violescent sea-whip</name>
    <dbReference type="NCBI Taxonomy" id="317549"/>
    <lineage>
        <taxon>Eukaryota</taxon>
        <taxon>Metazoa</taxon>
        <taxon>Cnidaria</taxon>
        <taxon>Anthozoa</taxon>
        <taxon>Octocorallia</taxon>
        <taxon>Malacalcyonacea</taxon>
        <taxon>Plexauridae</taxon>
        <taxon>Paramuricea</taxon>
    </lineage>
</organism>
<dbReference type="SMART" id="SM00173">
    <property type="entry name" value="RAS"/>
    <property type="match status" value="1"/>
</dbReference>
<dbReference type="FunFam" id="3.40.50.300:FF:000983">
    <property type="entry name" value="Rho family GTPase"/>
    <property type="match status" value="1"/>
</dbReference>
<dbReference type="SMART" id="SM00175">
    <property type="entry name" value="RAB"/>
    <property type="match status" value="1"/>
</dbReference>
<accession>A0A6S7H205</accession>
<dbReference type="NCBIfam" id="TIGR00231">
    <property type="entry name" value="small_GTP"/>
    <property type="match status" value="1"/>
</dbReference>
<dbReference type="InterPro" id="IPR027417">
    <property type="entry name" value="P-loop_NTPase"/>
</dbReference>
<dbReference type="Pfam" id="PF00071">
    <property type="entry name" value="Ras"/>
    <property type="match status" value="1"/>
</dbReference>
<keyword evidence="9" id="KW-0636">Prenylation</keyword>
<dbReference type="GO" id="GO:0005886">
    <property type="term" value="C:plasma membrane"/>
    <property type="evidence" value="ECO:0007669"/>
    <property type="project" value="UniProtKB-SubCell"/>
</dbReference>